<keyword evidence="2" id="KW-1185">Reference proteome</keyword>
<organism evidence="1 2">
    <name type="scientific">Popillia japonica</name>
    <name type="common">Japanese beetle</name>
    <dbReference type="NCBI Taxonomy" id="7064"/>
    <lineage>
        <taxon>Eukaryota</taxon>
        <taxon>Metazoa</taxon>
        <taxon>Ecdysozoa</taxon>
        <taxon>Arthropoda</taxon>
        <taxon>Hexapoda</taxon>
        <taxon>Insecta</taxon>
        <taxon>Pterygota</taxon>
        <taxon>Neoptera</taxon>
        <taxon>Endopterygota</taxon>
        <taxon>Coleoptera</taxon>
        <taxon>Polyphaga</taxon>
        <taxon>Scarabaeiformia</taxon>
        <taxon>Scarabaeidae</taxon>
        <taxon>Rutelinae</taxon>
        <taxon>Popillia</taxon>
    </lineage>
</organism>
<sequence length="77" mass="8723">MNERSPETIAATPDNPEILNINPVAEKNTESILKERCHTSNRNQQSQEQENHVAVVEEEVEDVLKDEDKAAELLNLI</sequence>
<dbReference type="Proteomes" id="UP001458880">
    <property type="component" value="Unassembled WGS sequence"/>
</dbReference>
<evidence type="ECO:0000313" key="1">
    <source>
        <dbReference type="EMBL" id="KAK9737267.1"/>
    </source>
</evidence>
<dbReference type="EMBL" id="JASPKY010000102">
    <property type="protein sequence ID" value="KAK9737267.1"/>
    <property type="molecule type" value="Genomic_DNA"/>
</dbReference>
<dbReference type="AlphaFoldDB" id="A0AAW1LTX8"/>
<proteinExistence type="predicted"/>
<accession>A0AAW1LTX8</accession>
<reference evidence="1 2" key="1">
    <citation type="journal article" date="2024" name="BMC Genomics">
        <title>De novo assembly and annotation of Popillia japonica's genome with initial clues to its potential as an invasive pest.</title>
        <authorList>
            <person name="Cucini C."/>
            <person name="Boschi S."/>
            <person name="Funari R."/>
            <person name="Cardaioli E."/>
            <person name="Iannotti N."/>
            <person name="Marturano G."/>
            <person name="Paoli F."/>
            <person name="Bruttini M."/>
            <person name="Carapelli A."/>
            <person name="Frati F."/>
            <person name="Nardi F."/>
        </authorList>
    </citation>
    <scope>NUCLEOTIDE SEQUENCE [LARGE SCALE GENOMIC DNA]</scope>
    <source>
        <strain evidence="1">DMR45628</strain>
    </source>
</reference>
<name>A0AAW1LTX8_POPJA</name>
<gene>
    <name evidence="1" type="ORF">QE152_g10840</name>
</gene>
<evidence type="ECO:0000313" key="2">
    <source>
        <dbReference type="Proteomes" id="UP001458880"/>
    </source>
</evidence>
<protein>
    <submittedName>
        <fullName evidence="1">Uncharacterized protein</fullName>
    </submittedName>
</protein>
<comment type="caution">
    <text evidence="1">The sequence shown here is derived from an EMBL/GenBank/DDBJ whole genome shotgun (WGS) entry which is preliminary data.</text>
</comment>